<reference evidence="8 9" key="1">
    <citation type="submission" date="2020-08" db="EMBL/GenBank/DDBJ databases">
        <title>Cohnella phylogeny.</title>
        <authorList>
            <person name="Dunlap C."/>
        </authorList>
    </citation>
    <scope>NUCLEOTIDE SEQUENCE [LARGE SCALE GENOMIC DNA]</scope>
    <source>
        <strain evidence="8 9">DSM 25241</strain>
    </source>
</reference>
<keyword evidence="2 6" id="KW-1003">Cell membrane</keyword>
<evidence type="ECO:0000313" key="8">
    <source>
        <dbReference type="EMBL" id="MBB6637655.1"/>
    </source>
</evidence>
<keyword evidence="9" id="KW-1185">Reference proteome</keyword>
<feature type="transmembrane region" description="Helical" evidence="6">
    <location>
        <begin position="507"/>
        <end position="534"/>
    </location>
</feature>
<accession>A0A841T4S6</accession>
<dbReference type="PIRSF" id="PIRSF018968">
    <property type="entry name" value="ABC_permease_BceB"/>
    <property type="match status" value="1"/>
</dbReference>
<protein>
    <submittedName>
        <fullName evidence="8">ABC transporter permease</fullName>
    </submittedName>
</protein>
<comment type="similarity">
    <text evidence="6">Belongs to the ABC-4 integral membrane protein family.</text>
</comment>
<dbReference type="PANTHER" id="PTHR46795:SF2">
    <property type="entry name" value="ABC TRANSPORTER, PERMEASE PROTEIN"/>
    <property type="match status" value="1"/>
</dbReference>
<keyword evidence="6" id="KW-0813">Transport</keyword>
<dbReference type="Proteomes" id="UP000535838">
    <property type="component" value="Unassembled WGS sequence"/>
</dbReference>
<comment type="subcellular location">
    <subcellularLocation>
        <location evidence="1 6">Cell membrane</location>
        <topology evidence="1 6">Multi-pass membrane protein</topology>
    </subcellularLocation>
</comment>
<dbReference type="InterPro" id="IPR003838">
    <property type="entry name" value="ABC3_permease_C"/>
</dbReference>
<feature type="domain" description="ABC3 transporter permease C-terminal" evidence="7">
    <location>
        <begin position="62"/>
        <end position="177"/>
    </location>
</feature>
<name>A0A841T4S6_9BACL</name>
<evidence type="ECO:0000313" key="9">
    <source>
        <dbReference type="Proteomes" id="UP000535838"/>
    </source>
</evidence>
<evidence type="ECO:0000256" key="3">
    <source>
        <dbReference type="ARBA" id="ARBA00022692"/>
    </source>
</evidence>
<evidence type="ECO:0000256" key="2">
    <source>
        <dbReference type="ARBA" id="ARBA00022475"/>
    </source>
</evidence>
<dbReference type="Pfam" id="PF02687">
    <property type="entry name" value="FtsX"/>
    <property type="match status" value="1"/>
</dbReference>
<gene>
    <name evidence="8" type="ORF">H7B67_26325</name>
</gene>
<keyword evidence="3 6" id="KW-0812">Transmembrane</keyword>
<keyword evidence="4 6" id="KW-1133">Transmembrane helix</keyword>
<keyword evidence="5 6" id="KW-0472">Membrane</keyword>
<evidence type="ECO:0000259" key="7">
    <source>
        <dbReference type="Pfam" id="PF02687"/>
    </source>
</evidence>
<dbReference type="InterPro" id="IPR027022">
    <property type="entry name" value="ABC_permease_BceB-typ"/>
</dbReference>
<comment type="caution">
    <text evidence="8">The sequence shown here is derived from an EMBL/GenBank/DDBJ whole genome shotgun (WGS) entry which is preliminary data.</text>
</comment>
<evidence type="ECO:0000256" key="5">
    <source>
        <dbReference type="ARBA" id="ARBA00023136"/>
    </source>
</evidence>
<evidence type="ECO:0000256" key="4">
    <source>
        <dbReference type="ARBA" id="ARBA00022989"/>
    </source>
</evidence>
<dbReference type="PANTHER" id="PTHR46795">
    <property type="entry name" value="ABC TRANSPORTER PERMEASE-RELATED-RELATED"/>
    <property type="match status" value="1"/>
</dbReference>
<dbReference type="EMBL" id="JACJVQ010000024">
    <property type="protein sequence ID" value="MBB6637655.1"/>
    <property type="molecule type" value="Genomic_DNA"/>
</dbReference>
<feature type="transmembrane region" description="Helical" evidence="6">
    <location>
        <begin position="62"/>
        <end position="82"/>
    </location>
</feature>
<proteinExistence type="inferred from homology"/>
<organism evidence="8 9">
    <name type="scientific">Cohnella thailandensis</name>
    <dbReference type="NCBI Taxonomy" id="557557"/>
    <lineage>
        <taxon>Bacteria</taxon>
        <taxon>Bacillati</taxon>
        <taxon>Bacillota</taxon>
        <taxon>Bacilli</taxon>
        <taxon>Bacillales</taxon>
        <taxon>Paenibacillaceae</taxon>
        <taxon>Cohnella</taxon>
    </lineage>
</organism>
<dbReference type="AlphaFoldDB" id="A0A841T4S6"/>
<sequence>MTLRRFAFNNVLRNSRIYAAYFLSSAFSVMVFFVYSMFAFHPGLNGETIQSDVSMAMHFAEAIIYAFSFFFVLYSMGAFLKTRKKEFGVLVMHGMSNMQLRGLVFMENMIIGFAATVTGIGIGLVFAKLILLVAQNALRLDQTLTFYFPASALGLTFGAFMVLFFAISLFTVAILRGHKLIDLLKGSTKPKPAPMASAFLSWAAVLLLAGGYAAALSVKGTLVVYAMIPVTLVVIVGTYFLFTQLSVYLINRSRGNRAFFWRRTNLVLFSDLAYRMKDNARTFFMVAILSTVAFSAIGSLIGFKSMYTNIVKDENPFAIEYMSSAGNPSELSARHLDLIDGALAESGADYLKYEADIKYAKLESGQTAAVVKASEFNSIAKAAGEKLAEVRGNEAAVVYYNNSLYKKSADLSDVALADSKVSLHPVQAIQSVSLRIFGDYYVVPDPLYEQLGSGEKVDRFHAFDVRHGSADLVEIGERLEKELNQDGANGRFDFFSLDYQLFLLDQAYGMILFVGLFIGIVFFVGAGSFLYFRLYTDLEEDKRKFQAIRKLGLSDREMSRVLTKQILLLFFVPILVAVVHGAVALTALQHLFDYGLLRESSLVLGAFVLIQIVYYLLIRTSYIANVKRA</sequence>
<feature type="transmembrane region" description="Helical" evidence="6">
    <location>
        <begin position="566"/>
        <end position="588"/>
    </location>
</feature>
<feature type="transmembrane region" description="Helical" evidence="6">
    <location>
        <begin position="146"/>
        <end position="175"/>
    </location>
</feature>
<evidence type="ECO:0000256" key="6">
    <source>
        <dbReference type="PIRNR" id="PIRNR018968"/>
    </source>
</evidence>
<dbReference type="GO" id="GO:0005886">
    <property type="term" value="C:plasma membrane"/>
    <property type="evidence" value="ECO:0007669"/>
    <property type="project" value="UniProtKB-SubCell"/>
</dbReference>
<feature type="transmembrane region" description="Helical" evidence="6">
    <location>
        <begin position="21"/>
        <end position="42"/>
    </location>
</feature>
<dbReference type="InterPro" id="IPR052536">
    <property type="entry name" value="ABC-4_Integral_Memb_Prot"/>
</dbReference>
<feature type="transmembrane region" description="Helical" evidence="6">
    <location>
        <begin position="600"/>
        <end position="618"/>
    </location>
</feature>
<feature type="transmembrane region" description="Helical" evidence="6">
    <location>
        <begin position="283"/>
        <end position="303"/>
    </location>
</feature>
<dbReference type="RefSeq" id="WP_185122865.1">
    <property type="nucleotide sequence ID" value="NZ_JACJVQ010000024.1"/>
</dbReference>
<feature type="transmembrane region" description="Helical" evidence="6">
    <location>
        <begin position="196"/>
        <end position="216"/>
    </location>
</feature>
<dbReference type="GO" id="GO:0055085">
    <property type="term" value="P:transmembrane transport"/>
    <property type="evidence" value="ECO:0007669"/>
    <property type="project" value="UniProtKB-UniRule"/>
</dbReference>
<feature type="transmembrane region" description="Helical" evidence="6">
    <location>
        <begin position="222"/>
        <end position="250"/>
    </location>
</feature>
<evidence type="ECO:0000256" key="1">
    <source>
        <dbReference type="ARBA" id="ARBA00004651"/>
    </source>
</evidence>
<feature type="transmembrane region" description="Helical" evidence="6">
    <location>
        <begin position="103"/>
        <end position="126"/>
    </location>
</feature>